<keyword evidence="7 8" id="KW-0472">Membrane</keyword>
<proteinExistence type="predicted"/>
<protein>
    <submittedName>
        <fullName evidence="10">Pycsar system effector family protein</fullName>
    </submittedName>
</protein>
<evidence type="ECO:0000313" key="10">
    <source>
        <dbReference type="EMBL" id="MFD0860613.1"/>
    </source>
</evidence>
<sequence length="391" mass="45219">MKTDLIKKAEKQILELFKHDLPESNLYHNYLHTSRVVEACMKIGEYYKLDNDDMEALLLAAWFHDSGFIDGPDGHEEKSCSLARTFLTEEEVPAKTIELVEDIITATKPQQQPKTLLQEIIKDADNVHVAKKYFEEASELLRQEEKLLGVSDLSASQWRAATIELFTEKHRYYTDYAIKNWKQRKHKNLLKLFKKDKKVKRKKNEAKIKAKFKNESPERGIQTMFRVALRNHIKLSDIADTKANILLSVNAIIISLALANLIPKLDSPNNKHLLIPSLILVLFSVASIIMSILSTSPKVDKGEFTEEDVKKRRVNLLFFGNFHKMDYKKYEWAIDQIIDDKSYVYHSLTKDLHSLGVVLKKKYRLLKITYMVFMVGIICSVIAFIIAFSQL</sequence>
<dbReference type="Pfam" id="PF01966">
    <property type="entry name" value="HD"/>
    <property type="match status" value="1"/>
</dbReference>
<evidence type="ECO:0000256" key="1">
    <source>
        <dbReference type="ARBA" id="ARBA00004236"/>
    </source>
</evidence>
<comment type="subcellular location">
    <subcellularLocation>
        <location evidence="1">Cell membrane</location>
    </subcellularLocation>
</comment>
<evidence type="ECO:0000259" key="9">
    <source>
        <dbReference type="SMART" id="SM00471"/>
    </source>
</evidence>
<keyword evidence="3 8" id="KW-0812">Transmembrane</keyword>
<evidence type="ECO:0000256" key="6">
    <source>
        <dbReference type="ARBA" id="ARBA00023118"/>
    </source>
</evidence>
<dbReference type="SUPFAM" id="SSF109604">
    <property type="entry name" value="HD-domain/PDEase-like"/>
    <property type="match status" value="1"/>
</dbReference>
<keyword evidence="6" id="KW-0051">Antiviral defense</keyword>
<dbReference type="RefSeq" id="WP_386402171.1">
    <property type="nucleotide sequence ID" value="NZ_JBHTJH010000001.1"/>
</dbReference>
<evidence type="ECO:0000313" key="11">
    <source>
        <dbReference type="Proteomes" id="UP001596978"/>
    </source>
</evidence>
<evidence type="ECO:0000256" key="7">
    <source>
        <dbReference type="ARBA" id="ARBA00023136"/>
    </source>
</evidence>
<dbReference type="SMART" id="SM00471">
    <property type="entry name" value="HDc"/>
    <property type="match status" value="1"/>
</dbReference>
<evidence type="ECO:0000256" key="4">
    <source>
        <dbReference type="ARBA" id="ARBA00022741"/>
    </source>
</evidence>
<dbReference type="Proteomes" id="UP001596978">
    <property type="component" value="Unassembled WGS sequence"/>
</dbReference>
<organism evidence="10 11">
    <name type="scientific">Sungkyunkwania multivorans</name>
    <dbReference type="NCBI Taxonomy" id="1173618"/>
    <lineage>
        <taxon>Bacteria</taxon>
        <taxon>Pseudomonadati</taxon>
        <taxon>Bacteroidota</taxon>
        <taxon>Flavobacteriia</taxon>
        <taxon>Flavobacteriales</taxon>
        <taxon>Flavobacteriaceae</taxon>
        <taxon>Sungkyunkwania</taxon>
    </lineage>
</organism>
<evidence type="ECO:0000256" key="5">
    <source>
        <dbReference type="ARBA" id="ARBA00022989"/>
    </source>
</evidence>
<keyword evidence="11" id="KW-1185">Reference proteome</keyword>
<feature type="transmembrane region" description="Helical" evidence="8">
    <location>
        <begin position="368"/>
        <end position="388"/>
    </location>
</feature>
<feature type="domain" description="HD/PDEase" evidence="9">
    <location>
        <begin position="25"/>
        <end position="139"/>
    </location>
</feature>
<dbReference type="InterPro" id="IPR003607">
    <property type="entry name" value="HD/PDEase_dom"/>
</dbReference>
<evidence type="ECO:0000256" key="8">
    <source>
        <dbReference type="SAM" id="Phobius"/>
    </source>
</evidence>
<feature type="transmembrane region" description="Helical" evidence="8">
    <location>
        <begin position="274"/>
        <end position="293"/>
    </location>
</feature>
<dbReference type="Pfam" id="PF18967">
    <property type="entry name" value="PycTM"/>
    <property type="match status" value="1"/>
</dbReference>
<keyword evidence="5 8" id="KW-1133">Transmembrane helix</keyword>
<dbReference type="InterPro" id="IPR006674">
    <property type="entry name" value="HD_domain"/>
</dbReference>
<evidence type="ECO:0000256" key="2">
    <source>
        <dbReference type="ARBA" id="ARBA00022475"/>
    </source>
</evidence>
<accession>A0ABW3CVJ7</accession>
<keyword evidence="4" id="KW-0547">Nucleotide-binding</keyword>
<comment type="caution">
    <text evidence="10">The sequence shown here is derived from an EMBL/GenBank/DDBJ whole genome shotgun (WGS) entry which is preliminary data.</text>
</comment>
<evidence type="ECO:0000256" key="3">
    <source>
        <dbReference type="ARBA" id="ARBA00022692"/>
    </source>
</evidence>
<dbReference type="Gene3D" id="1.10.3210.10">
    <property type="entry name" value="Hypothetical protein af1432"/>
    <property type="match status" value="1"/>
</dbReference>
<feature type="transmembrane region" description="Helical" evidence="8">
    <location>
        <begin position="243"/>
        <end position="262"/>
    </location>
</feature>
<dbReference type="CDD" id="cd00077">
    <property type="entry name" value="HDc"/>
    <property type="match status" value="1"/>
</dbReference>
<keyword evidence="2" id="KW-1003">Cell membrane</keyword>
<gene>
    <name evidence="10" type="ORF">ACFQ1M_00210</name>
</gene>
<name>A0ABW3CVJ7_9FLAO</name>
<dbReference type="EMBL" id="JBHTJH010000001">
    <property type="protein sequence ID" value="MFD0860613.1"/>
    <property type="molecule type" value="Genomic_DNA"/>
</dbReference>
<reference evidence="11" key="1">
    <citation type="journal article" date="2019" name="Int. J. Syst. Evol. Microbiol.">
        <title>The Global Catalogue of Microorganisms (GCM) 10K type strain sequencing project: providing services to taxonomists for standard genome sequencing and annotation.</title>
        <authorList>
            <consortium name="The Broad Institute Genomics Platform"/>
            <consortium name="The Broad Institute Genome Sequencing Center for Infectious Disease"/>
            <person name="Wu L."/>
            <person name="Ma J."/>
        </authorList>
    </citation>
    <scope>NUCLEOTIDE SEQUENCE [LARGE SCALE GENOMIC DNA]</scope>
    <source>
        <strain evidence="11">CCUG 62952</strain>
    </source>
</reference>
<dbReference type="InterPro" id="IPR043760">
    <property type="entry name" value="PycTM_dom"/>
</dbReference>